<evidence type="ECO:0000256" key="5">
    <source>
        <dbReference type="ARBA" id="ARBA00022840"/>
    </source>
</evidence>
<evidence type="ECO:0000313" key="7">
    <source>
        <dbReference type="EMBL" id="BCR06450.1"/>
    </source>
</evidence>
<dbReference type="InterPro" id="IPR003439">
    <property type="entry name" value="ABC_transporter-like_ATP-bd"/>
</dbReference>
<keyword evidence="3" id="KW-0536">Nodulation</keyword>
<dbReference type="InterPro" id="IPR050763">
    <property type="entry name" value="ABC_transporter_ATP-binding"/>
</dbReference>
<feature type="domain" description="ABC transporter" evidence="6">
    <location>
        <begin position="5"/>
        <end position="235"/>
    </location>
</feature>
<evidence type="ECO:0000256" key="2">
    <source>
        <dbReference type="ARBA" id="ARBA00022448"/>
    </source>
</evidence>
<keyword evidence="4" id="KW-0547">Nucleotide-binding</keyword>
<dbReference type="SMART" id="SM00382">
    <property type="entry name" value="AAA"/>
    <property type="match status" value="1"/>
</dbReference>
<comment type="similarity">
    <text evidence="1">Belongs to the ABC transporter superfamily.</text>
</comment>
<accession>A0ABM8HWX9</accession>
<name>A0ABM8HWX9_9BACT</name>
<dbReference type="Proteomes" id="UP001319827">
    <property type="component" value="Chromosome"/>
</dbReference>
<evidence type="ECO:0000256" key="4">
    <source>
        <dbReference type="ARBA" id="ARBA00022741"/>
    </source>
</evidence>
<dbReference type="SUPFAM" id="SSF52540">
    <property type="entry name" value="P-loop containing nucleoside triphosphate hydrolases"/>
    <property type="match status" value="1"/>
</dbReference>
<reference evidence="7 8" key="2">
    <citation type="journal article" date="2021" name="Int. J. Syst. Evol. Microbiol.">
        <title>Isolation and Polyphasic Characterization of Desulfuromonas versatilis sp. Nov., an Electrogenic Bacteria Capable of Versatile Metabolism Isolated from a Graphene Oxide-Reducing Enrichment Culture.</title>
        <authorList>
            <person name="Xie L."/>
            <person name="Yoshida N."/>
            <person name="Ishii S."/>
            <person name="Meng L."/>
        </authorList>
    </citation>
    <scope>NUCLEOTIDE SEQUENCE [LARGE SCALE GENOMIC DNA]</scope>
    <source>
        <strain evidence="7 8">NIT-T3</strain>
    </source>
</reference>
<dbReference type="EMBL" id="AP024355">
    <property type="protein sequence ID" value="BCR06450.1"/>
    <property type="molecule type" value="Genomic_DNA"/>
</dbReference>
<organism evidence="7 8">
    <name type="scientific">Desulfuromonas versatilis</name>
    <dbReference type="NCBI Taxonomy" id="2802975"/>
    <lineage>
        <taxon>Bacteria</taxon>
        <taxon>Pseudomonadati</taxon>
        <taxon>Thermodesulfobacteriota</taxon>
        <taxon>Desulfuromonadia</taxon>
        <taxon>Desulfuromonadales</taxon>
        <taxon>Desulfuromonadaceae</taxon>
        <taxon>Desulfuromonas</taxon>
    </lineage>
</organism>
<evidence type="ECO:0000259" key="6">
    <source>
        <dbReference type="PROSITE" id="PS50893"/>
    </source>
</evidence>
<keyword evidence="5" id="KW-0067">ATP-binding</keyword>
<reference evidence="7 8" key="1">
    <citation type="journal article" date="2016" name="C (Basel)">
        <title>Selective Growth of and Electricity Production by Marine Exoelectrogenic Bacteria in Self-Aggregated Hydrogel of Microbially Reduced Graphene Oxide.</title>
        <authorList>
            <person name="Yoshida N."/>
            <person name="Goto Y."/>
            <person name="Miyata Y."/>
        </authorList>
    </citation>
    <scope>NUCLEOTIDE SEQUENCE [LARGE SCALE GENOMIC DNA]</scope>
    <source>
        <strain evidence="7 8">NIT-T3</strain>
    </source>
</reference>
<dbReference type="Gene3D" id="3.40.50.300">
    <property type="entry name" value="P-loop containing nucleotide triphosphate hydrolases"/>
    <property type="match status" value="1"/>
</dbReference>
<dbReference type="PANTHER" id="PTHR42711:SF5">
    <property type="entry name" value="ABC TRANSPORTER ATP-BINDING PROTEIN NATA"/>
    <property type="match status" value="1"/>
</dbReference>
<dbReference type="InterPro" id="IPR017871">
    <property type="entry name" value="ABC_transporter-like_CS"/>
</dbReference>
<keyword evidence="2" id="KW-0813">Transport</keyword>
<dbReference type="InterPro" id="IPR027417">
    <property type="entry name" value="P-loop_NTPase"/>
</dbReference>
<keyword evidence="8" id="KW-1185">Reference proteome</keyword>
<dbReference type="PANTHER" id="PTHR42711">
    <property type="entry name" value="ABC TRANSPORTER ATP-BINDING PROTEIN"/>
    <property type="match status" value="1"/>
</dbReference>
<dbReference type="Pfam" id="PF00005">
    <property type="entry name" value="ABC_tran"/>
    <property type="match status" value="1"/>
</dbReference>
<dbReference type="PROSITE" id="PS50893">
    <property type="entry name" value="ABC_TRANSPORTER_2"/>
    <property type="match status" value="1"/>
</dbReference>
<proteinExistence type="inferred from homology"/>
<gene>
    <name evidence="7" type="ORF">DESUT3_35190</name>
</gene>
<sequence>MPTVIEAENLRKSFGEFAAVDGISFQVRRGECFGLLGPNGAGKTSTIRMLYGYSPLSGGGLKVFGRDLAGHLREAKQRIGVCQQEDNLDPDLPVLENLLVFARYFDIPRARAEAEAWSLLKFFALDGRAKSSIQELSGGMKRRLVLARSLINRPELLILDEPTTGLDPQSRHQVWQRLEELKERGLTILLTSHYLEEASRLCDRLIIMDRGKILVQGQPAELVRRYVGREVIEVVAPSAELRGYLQGQPVEFEDLGRRLLVYNLPGDELFIHLTRDFRQDGCTLRLANLEDVFLRLTGRELRE</sequence>
<dbReference type="PROSITE" id="PS00211">
    <property type="entry name" value="ABC_TRANSPORTER_1"/>
    <property type="match status" value="1"/>
</dbReference>
<dbReference type="RefSeq" id="WP_221249827.1">
    <property type="nucleotide sequence ID" value="NZ_AP024355.1"/>
</dbReference>
<dbReference type="InterPro" id="IPR003593">
    <property type="entry name" value="AAA+_ATPase"/>
</dbReference>
<evidence type="ECO:0000256" key="3">
    <source>
        <dbReference type="ARBA" id="ARBA00022458"/>
    </source>
</evidence>
<evidence type="ECO:0000256" key="1">
    <source>
        <dbReference type="ARBA" id="ARBA00005417"/>
    </source>
</evidence>
<evidence type="ECO:0000313" key="8">
    <source>
        <dbReference type="Proteomes" id="UP001319827"/>
    </source>
</evidence>
<protein>
    <submittedName>
        <fullName evidence="7">ABC transporter</fullName>
    </submittedName>
</protein>